<dbReference type="EMBL" id="JBGFUD010000272">
    <property type="protein sequence ID" value="MFH4974145.1"/>
    <property type="molecule type" value="Genomic_DNA"/>
</dbReference>
<evidence type="ECO:0000313" key="2">
    <source>
        <dbReference type="Proteomes" id="UP001608902"/>
    </source>
</evidence>
<protein>
    <submittedName>
        <fullName evidence="1">Uncharacterized protein</fullName>
    </submittedName>
</protein>
<dbReference type="AlphaFoldDB" id="A0ABD6ECV8"/>
<accession>A0ABD6ECV8</accession>
<comment type="caution">
    <text evidence="1">The sequence shown here is derived from an EMBL/GenBank/DDBJ whole genome shotgun (WGS) entry which is preliminary data.</text>
</comment>
<sequence length="104" mass="11713">MRSCVTNFACTPDVGKTNPQQHSSPYLATFRRLITPSNAVGLLKRTLPECYYISDPVIKVLRGGGYDTHFLAFRCDTLPCYKNSSVTYSSRLSLRTSQIFLNKL</sequence>
<proteinExistence type="predicted"/>
<organism evidence="1 2">
    <name type="scientific">Gnathostoma spinigerum</name>
    <dbReference type="NCBI Taxonomy" id="75299"/>
    <lineage>
        <taxon>Eukaryota</taxon>
        <taxon>Metazoa</taxon>
        <taxon>Ecdysozoa</taxon>
        <taxon>Nematoda</taxon>
        <taxon>Chromadorea</taxon>
        <taxon>Rhabditida</taxon>
        <taxon>Spirurina</taxon>
        <taxon>Gnathostomatomorpha</taxon>
        <taxon>Gnathostomatoidea</taxon>
        <taxon>Gnathostomatidae</taxon>
        <taxon>Gnathostoma</taxon>
    </lineage>
</organism>
<keyword evidence="2" id="KW-1185">Reference proteome</keyword>
<evidence type="ECO:0000313" key="1">
    <source>
        <dbReference type="EMBL" id="MFH4974145.1"/>
    </source>
</evidence>
<dbReference type="Proteomes" id="UP001608902">
    <property type="component" value="Unassembled WGS sequence"/>
</dbReference>
<gene>
    <name evidence="1" type="ORF">AB6A40_000854</name>
</gene>
<name>A0ABD6ECV8_9BILA</name>
<reference evidence="1 2" key="1">
    <citation type="submission" date="2024-08" db="EMBL/GenBank/DDBJ databases">
        <title>Gnathostoma spinigerum genome.</title>
        <authorList>
            <person name="Gonzalez-Bertolin B."/>
            <person name="Monzon S."/>
            <person name="Zaballos A."/>
            <person name="Jimenez P."/>
            <person name="Dekumyoy P."/>
            <person name="Varona S."/>
            <person name="Cuesta I."/>
            <person name="Sumanam S."/>
            <person name="Adisakwattana P."/>
            <person name="Gasser R.B."/>
            <person name="Hernandez-Gonzalez A."/>
            <person name="Young N.D."/>
            <person name="Perteguer M.J."/>
        </authorList>
    </citation>
    <scope>NUCLEOTIDE SEQUENCE [LARGE SCALE GENOMIC DNA]</scope>
    <source>
        <strain evidence="1">AL3</strain>
        <tissue evidence="1">Liver</tissue>
    </source>
</reference>